<dbReference type="KEGG" id="smag:AN936_07480"/>
<dbReference type="Pfam" id="PF00717">
    <property type="entry name" value="Peptidase_S24"/>
    <property type="match status" value="1"/>
</dbReference>
<dbReference type="GO" id="GO:0009432">
    <property type="term" value="P:SOS response"/>
    <property type="evidence" value="ECO:0007669"/>
    <property type="project" value="UniProtKB-UniRule"/>
</dbReference>
<evidence type="ECO:0000313" key="17">
    <source>
        <dbReference type="Proteomes" id="UP000058074"/>
    </source>
</evidence>
<dbReference type="RefSeq" id="WP_054587583.1">
    <property type="nucleotide sequence ID" value="NZ_CP012700.1"/>
</dbReference>
<proteinExistence type="inferred from homology"/>
<feature type="active site" description="For autocatalytic cleavage activity" evidence="12">
    <location>
        <position position="183"/>
    </location>
</feature>
<comment type="catalytic activity">
    <reaction evidence="12">
        <text>Hydrolysis of Ala-|-Gly bond in repressor LexA.</text>
        <dbReference type="EC" id="3.4.21.88"/>
    </reaction>
</comment>
<evidence type="ECO:0000256" key="12">
    <source>
        <dbReference type="HAMAP-Rule" id="MF_00015"/>
    </source>
</evidence>
<evidence type="ECO:0000256" key="8">
    <source>
        <dbReference type="ARBA" id="ARBA00023125"/>
    </source>
</evidence>
<dbReference type="HAMAP" id="MF_00015">
    <property type="entry name" value="LexA"/>
    <property type="match status" value="1"/>
</dbReference>
<evidence type="ECO:0000256" key="11">
    <source>
        <dbReference type="ARBA" id="ARBA00023236"/>
    </source>
</evidence>
<dbReference type="SUPFAM" id="SSF46785">
    <property type="entry name" value="Winged helix' DNA-binding domain"/>
    <property type="match status" value="1"/>
</dbReference>
<dbReference type="InterPro" id="IPR039418">
    <property type="entry name" value="LexA-like"/>
</dbReference>
<accession>A0A0N9UL50</accession>
<evidence type="ECO:0000256" key="7">
    <source>
        <dbReference type="ARBA" id="ARBA00023015"/>
    </source>
</evidence>
<dbReference type="InterPro" id="IPR006197">
    <property type="entry name" value="Peptidase_S24_LexA"/>
</dbReference>
<feature type="active site" description="For autocatalytic cleavage activity" evidence="12">
    <location>
        <position position="145"/>
    </location>
</feature>
<evidence type="ECO:0000256" key="2">
    <source>
        <dbReference type="ARBA" id="ARBA00022491"/>
    </source>
</evidence>
<keyword evidence="9 12" id="KW-0804">Transcription</keyword>
<evidence type="ECO:0000256" key="3">
    <source>
        <dbReference type="ARBA" id="ARBA00022705"/>
    </source>
</evidence>
<dbReference type="GO" id="GO:0003677">
    <property type="term" value="F:DNA binding"/>
    <property type="evidence" value="ECO:0007669"/>
    <property type="project" value="UniProtKB-UniRule"/>
</dbReference>
<evidence type="ECO:0000256" key="1">
    <source>
        <dbReference type="ARBA" id="ARBA00007484"/>
    </source>
</evidence>
<evidence type="ECO:0000256" key="9">
    <source>
        <dbReference type="ARBA" id="ARBA00023163"/>
    </source>
</evidence>
<keyword evidence="7 12" id="KW-0805">Transcription regulation</keyword>
<dbReference type="EMBL" id="CP012700">
    <property type="protein sequence ID" value="ALH80213.1"/>
    <property type="molecule type" value="Genomic_DNA"/>
</dbReference>
<reference evidence="16 17" key="1">
    <citation type="journal article" date="2015" name="Genome Announc.">
        <title>Complete Genome Sequence of Polypropylene Glycol- and Polyethylene Glycol-Degrading Sphingopyxis macrogoltabida Strain EY-1.</title>
        <authorList>
            <person name="Ohtsubo Y."/>
            <person name="Nagata Y."/>
            <person name="Numata M."/>
            <person name="Tsuchikane K."/>
            <person name="Hosoyama A."/>
            <person name="Yamazoe A."/>
            <person name="Tsuda M."/>
            <person name="Fujita N."/>
            <person name="Kawai F."/>
        </authorList>
    </citation>
    <scope>NUCLEOTIDE SEQUENCE [LARGE SCALE GENOMIC DNA]</scope>
    <source>
        <strain evidence="16 17">EY-1</strain>
    </source>
</reference>
<dbReference type="Pfam" id="PF01726">
    <property type="entry name" value="LexA_DNA_bind"/>
    <property type="match status" value="1"/>
</dbReference>
<keyword evidence="10 12" id="KW-0234">DNA repair</keyword>
<dbReference type="GO" id="GO:0045892">
    <property type="term" value="P:negative regulation of DNA-templated transcription"/>
    <property type="evidence" value="ECO:0007669"/>
    <property type="project" value="UniProtKB-UniRule"/>
</dbReference>
<feature type="domain" description="Peptidase S24/S26A/S26B/S26C" evidence="14">
    <location>
        <begin position="104"/>
        <end position="217"/>
    </location>
</feature>
<name>A0A0N9UL50_SPHMC</name>
<evidence type="ECO:0000256" key="5">
    <source>
        <dbReference type="ARBA" id="ARBA00022801"/>
    </source>
</evidence>
<evidence type="ECO:0000259" key="14">
    <source>
        <dbReference type="Pfam" id="PF00717"/>
    </source>
</evidence>
<dbReference type="Gene3D" id="1.10.10.10">
    <property type="entry name" value="Winged helix-like DNA-binding domain superfamily/Winged helix DNA-binding domain"/>
    <property type="match status" value="1"/>
</dbReference>
<dbReference type="AlphaFoldDB" id="A0A0N9UL50"/>
<dbReference type="InterPro" id="IPR036388">
    <property type="entry name" value="WH-like_DNA-bd_sf"/>
</dbReference>
<keyword evidence="11 12" id="KW-0742">SOS response</keyword>
<dbReference type="GO" id="GO:0006281">
    <property type="term" value="P:DNA repair"/>
    <property type="evidence" value="ECO:0007669"/>
    <property type="project" value="UniProtKB-UniRule"/>
</dbReference>
<organism evidence="16 17">
    <name type="scientific">Sphingopyxis macrogoltabida</name>
    <name type="common">Sphingomonas macrogoltabidus</name>
    <dbReference type="NCBI Taxonomy" id="33050"/>
    <lineage>
        <taxon>Bacteria</taxon>
        <taxon>Pseudomonadati</taxon>
        <taxon>Pseudomonadota</taxon>
        <taxon>Alphaproteobacteria</taxon>
        <taxon>Sphingomonadales</taxon>
        <taxon>Sphingomonadaceae</taxon>
        <taxon>Sphingopyxis</taxon>
    </lineage>
</organism>
<dbReference type="InterPro" id="IPR050077">
    <property type="entry name" value="LexA_repressor"/>
</dbReference>
<keyword evidence="3 12" id="KW-0235">DNA replication</keyword>
<dbReference type="OrthoDB" id="9802364at2"/>
<evidence type="ECO:0000256" key="13">
    <source>
        <dbReference type="RuleBase" id="RU003991"/>
    </source>
</evidence>
<evidence type="ECO:0000256" key="6">
    <source>
        <dbReference type="ARBA" id="ARBA00022813"/>
    </source>
</evidence>
<evidence type="ECO:0000256" key="4">
    <source>
        <dbReference type="ARBA" id="ARBA00022763"/>
    </source>
</evidence>
<dbReference type="Proteomes" id="UP000058074">
    <property type="component" value="Chromosome"/>
</dbReference>
<comment type="subunit">
    <text evidence="12">Homodimer.</text>
</comment>
<dbReference type="GO" id="GO:0006260">
    <property type="term" value="P:DNA replication"/>
    <property type="evidence" value="ECO:0007669"/>
    <property type="project" value="UniProtKB-UniRule"/>
</dbReference>
<feature type="domain" description="LexA repressor DNA-binding" evidence="15">
    <location>
        <begin position="2"/>
        <end position="63"/>
    </location>
</feature>
<feature type="site" description="Cleavage; by autolysis" evidence="12">
    <location>
        <begin position="111"/>
        <end position="112"/>
    </location>
</feature>
<dbReference type="PRINTS" id="PR00726">
    <property type="entry name" value="LEXASERPTASE"/>
</dbReference>
<dbReference type="PANTHER" id="PTHR33516">
    <property type="entry name" value="LEXA REPRESSOR"/>
    <property type="match status" value="1"/>
</dbReference>
<dbReference type="GO" id="GO:0004252">
    <property type="term" value="F:serine-type endopeptidase activity"/>
    <property type="evidence" value="ECO:0007669"/>
    <property type="project" value="UniProtKB-UniRule"/>
</dbReference>
<protein>
    <recommendedName>
        <fullName evidence="12">LexA repressor</fullName>
        <ecNumber evidence="12">3.4.21.88</ecNumber>
    </recommendedName>
</protein>
<evidence type="ECO:0000256" key="10">
    <source>
        <dbReference type="ARBA" id="ARBA00023204"/>
    </source>
</evidence>
<dbReference type="CDD" id="cd06529">
    <property type="entry name" value="S24_LexA-like"/>
    <property type="match status" value="1"/>
</dbReference>
<evidence type="ECO:0000259" key="15">
    <source>
        <dbReference type="Pfam" id="PF01726"/>
    </source>
</evidence>
<dbReference type="EC" id="3.4.21.88" evidence="12"/>
<dbReference type="NCBIfam" id="TIGR00498">
    <property type="entry name" value="lexA"/>
    <property type="match status" value="1"/>
</dbReference>
<dbReference type="GO" id="GO:0006508">
    <property type="term" value="P:proteolysis"/>
    <property type="evidence" value="ECO:0007669"/>
    <property type="project" value="InterPro"/>
</dbReference>
<dbReference type="InterPro" id="IPR006199">
    <property type="entry name" value="LexA_DNA-bd_dom"/>
</dbReference>
<dbReference type="SUPFAM" id="SSF51306">
    <property type="entry name" value="LexA/Signal peptidase"/>
    <property type="match status" value="1"/>
</dbReference>
<keyword evidence="2 12" id="KW-0678">Repressor</keyword>
<comment type="function">
    <text evidence="12">Represses a number of genes involved in the response to DNA damage (SOS response), including recA and lexA. In the presence of single-stranded DNA, RecA interacts with LexA causing an autocatalytic cleavage which disrupts the DNA-binding part of LexA, leading to derepression of the SOS regulon and eventually DNA repair.</text>
</comment>
<sequence length="225" mass="24732">MLTAKQHELLHFIQQKLDASGISPSFEEMKEALGLKSKSGIHRLISALEERGFLRRLPNRARALEVVKLPETAKAAPTRENVVPLRKSPPAMRLIAANDIIEVPLHGKIAAGVPIEAFEDHNNLAVPAALLGAGEHYALEVSGDSMVEAGIFDGDYALIQKASTAREGDIVVALVDGQDATLKYFRREGQMIRLDPANSAYEPQRYPAERVIVQGRLSGLLRRYH</sequence>
<dbReference type="InterPro" id="IPR036390">
    <property type="entry name" value="WH_DNA-bd_sf"/>
</dbReference>
<dbReference type="InterPro" id="IPR015927">
    <property type="entry name" value="Peptidase_S24_S26A/B/C"/>
</dbReference>
<feature type="DNA-binding region" description="H-T-H motif" evidence="12">
    <location>
        <begin position="26"/>
        <end position="46"/>
    </location>
</feature>
<evidence type="ECO:0000313" key="16">
    <source>
        <dbReference type="EMBL" id="ALH80213.1"/>
    </source>
</evidence>
<dbReference type="PATRIC" id="fig|33050.5.peg.1558"/>
<keyword evidence="5 12" id="KW-0378">Hydrolase</keyword>
<dbReference type="Gene3D" id="2.10.109.10">
    <property type="entry name" value="Umud Fragment, subunit A"/>
    <property type="match status" value="1"/>
</dbReference>
<dbReference type="InterPro" id="IPR006200">
    <property type="entry name" value="LexA"/>
</dbReference>
<comment type="similarity">
    <text evidence="1 12 13">Belongs to the peptidase S24 family.</text>
</comment>
<keyword evidence="8 12" id="KW-0238">DNA-binding</keyword>
<gene>
    <name evidence="12" type="primary">lexA</name>
    <name evidence="16" type="ORF">AN936_07480</name>
</gene>
<keyword evidence="6 12" id="KW-0068">Autocatalytic cleavage</keyword>
<dbReference type="PANTHER" id="PTHR33516:SF2">
    <property type="entry name" value="LEXA REPRESSOR-RELATED"/>
    <property type="match status" value="1"/>
</dbReference>
<dbReference type="FunFam" id="2.10.109.10:FF:000001">
    <property type="entry name" value="LexA repressor"/>
    <property type="match status" value="1"/>
</dbReference>
<dbReference type="InterPro" id="IPR036286">
    <property type="entry name" value="LexA/Signal_pep-like_sf"/>
</dbReference>
<keyword evidence="4 12" id="KW-0227">DNA damage</keyword>